<gene>
    <name evidence="1" type="ORF">BECKLPF1236A_GA0070988_1009414</name>
    <name evidence="2" type="ORF">BECKLPF1236C_GA0070990_1009014</name>
</gene>
<dbReference type="AlphaFoldDB" id="A0A450XJX4"/>
<evidence type="ECO:0000313" key="1">
    <source>
        <dbReference type="EMBL" id="VFK13813.1"/>
    </source>
</evidence>
<organism evidence="2">
    <name type="scientific">Candidatus Kentrum sp. LPFa</name>
    <dbReference type="NCBI Taxonomy" id="2126335"/>
    <lineage>
        <taxon>Bacteria</taxon>
        <taxon>Pseudomonadati</taxon>
        <taxon>Pseudomonadota</taxon>
        <taxon>Gammaproteobacteria</taxon>
        <taxon>Candidatus Kentrum</taxon>
    </lineage>
</organism>
<evidence type="ECO:0000313" key="2">
    <source>
        <dbReference type="EMBL" id="VFK29587.1"/>
    </source>
</evidence>
<name>A0A450XJX4_9GAMM</name>
<protein>
    <submittedName>
        <fullName evidence="2">Uncharacterized protein</fullName>
    </submittedName>
</protein>
<proteinExistence type="predicted"/>
<sequence length="113" mass="12469">MIVLSKIFSVTDYTQPNPKELPRPNQNIDATLSPADIKAIKVAFETVLQKMPFLINLTSKERKSMFKAGPDSVSFVQNALNAAQDHPDILPATFKTGEFKNDVPPCATFCVIC</sequence>
<reference evidence="2" key="1">
    <citation type="submission" date="2019-02" db="EMBL/GenBank/DDBJ databases">
        <authorList>
            <person name="Gruber-Vodicka R. H."/>
            <person name="Seah K. B. B."/>
        </authorList>
    </citation>
    <scope>NUCLEOTIDE SEQUENCE</scope>
    <source>
        <strain evidence="1">BECK_S312</strain>
        <strain evidence="2">BECK_S426</strain>
    </source>
</reference>
<accession>A0A450XJX4</accession>
<dbReference type="EMBL" id="CAADFM010000094">
    <property type="protein sequence ID" value="VFK13813.1"/>
    <property type="molecule type" value="Genomic_DNA"/>
</dbReference>
<dbReference type="EMBL" id="CAADFP010000090">
    <property type="protein sequence ID" value="VFK29587.1"/>
    <property type="molecule type" value="Genomic_DNA"/>
</dbReference>